<dbReference type="Proteomes" id="UP001420932">
    <property type="component" value="Unassembled WGS sequence"/>
</dbReference>
<name>A0AAP0HHM7_9MAGN</name>
<reference evidence="1 2" key="1">
    <citation type="submission" date="2024-01" db="EMBL/GenBank/DDBJ databases">
        <title>Genome assemblies of Stephania.</title>
        <authorList>
            <person name="Yang L."/>
        </authorList>
    </citation>
    <scope>NUCLEOTIDE SEQUENCE [LARGE SCALE GENOMIC DNA]</scope>
    <source>
        <strain evidence="1">YNDBR</strain>
        <tissue evidence="1">Leaf</tissue>
    </source>
</reference>
<sequence>MFTERKKKKKMISSLFICLHAGRERSFMNESPIMIWVCLKFLLRKNTSYL</sequence>
<evidence type="ECO:0000313" key="1">
    <source>
        <dbReference type="EMBL" id="KAK9087434.1"/>
    </source>
</evidence>
<dbReference type="EMBL" id="JBBNAF010000013">
    <property type="protein sequence ID" value="KAK9087434.1"/>
    <property type="molecule type" value="Genomic_DNA"/>
</dbReference>
<comment type="caution">
    <text evidence="1">The sequence shown here is derived from an EMBL/GenBank/DDBJ whole genome shotgun (WGS) entry which is preliminary data.</text>
</comment>
<protein>
    <submittedName>
        <fullName evidence="1">Uncharacterized protein</fullName>
    </submittedName>
</protein>
<keyword evidence="2" id="KW-1185">Reference proteome</keyword>
<accession>A0AAP0HHM7</accession>
<gene>
    <name evidence="1" type="ORF">Syun_029828</name>
</gene>
<dbReference type="AlphaFoldDB" id="A0AAP0HHM7"/>
<evidence type="ECO:0000313" key="2">
    <source>
        <dbReference type="Proteomes" id="UP001420932"/>
    </source>
</evidence>
<organism evidence="1 2">
    <name type="scientific">Stephania yunnanensis</name>
    <dbReference type="NCBI Taxonomy" id="152371"/>
    <lineage>
        <taxon>Eukaryota</taxon>
        <taxon>Viridiplantae</taxon>
        <taxon>Streptophyta</taxon>
        <taxon>Embryophyta</taxon>
        <taxon>Tracheophyta</taxon>
        <taxon>Spermatophyta</taxon>
        <taxon>Magnoliopsida</taxon>
        <taxon>Ranunculales</taxon>
        <taxon>Menispermaceae</taxon>
        <taxon>Menispermoideae</taxon>
        <taxon>Cissampelideae</taxon>
        <taxon>Stephania</taxon>
    </lineage>
</organism>
<proteinExistence type="predicted"/>